<dbReference type="Proteomes" id="UP000250266">
    <property type="component" value="Unassembled WGS sequence"/>
</dbReference>
<reference evidence="1 2" key="1">
    <citation type="journal article" date="2016" name="Nat. Commun.">
        <title>Ectomycorrhizal ecology is imprinted in the genome of the dominant symbiotic fungus Cenococcum geophilum.</title>
        <authorList>
            <consortium name="DOE Joint Genome Institute"/>
            <person name="Peter M."/>
            <person name="Kohler A."/>
            <person name="Ohm R.A."/>
            <person name="Kuo A."/>
            <person name="Krutzmann J."/>
            <person name="Morin E."/>
            <person name="Arend M."/>
            <person name="Barry K.W."/>
            <person name="Binder M."/>
            <person name="Choi C."/>
            <person name="Clum A."/>
            <person name="Copeland A."/>
            <person name="Grisel N."/>
            <person name="Haridas S."/>
            <person name="Kipfer T."/>
            <person name="LaButti K."/>
            <person name="Lindquist E."/>
            <person name="Lipzen A."/>
            <person name="Maire R."/>
            <person name="Meier B."/>
            <person name="Mihaltcheva S."/>
            <person name="Molinier V."/>
            <person name="Murat C."/>
            <person name="Poggeler S."/>
            <person name="Quandt C.A."/>
            <person name="Sperisen C."/>
            <person name="Tritt A."/>
            <person name="Tisserant E."/>
            <person name="Crous P.W."/>
            <person name="Henrissat B."/>
            <person name="Nehls U."/>
            <person name="Egli S."/>
            <person name="Spatafora J.W."/>
            <person name="Grigoriev I.V."/>
            <person name="Martin F.M."/>
        </authorList>
    </citation>
    <scope>NUCLEOTIDE SEQUENCE [LARGE SCALE GENOMIC DNA]</scope>
    <source>
        <strain evidence="1 2">CBS 459.81</strain>
    </source>
</reference>
<accession>A0A8E2J804</accession>
<name>A0A8E2J804_9PEZI</name>
<dbReference type="AlphaFoldDB" id="A0A8E2J804"/>
<sequence length="64" mass="7628">RRKSCKRRYIRTKETLIGGSCNNSKKAAKRVRVERHYGRYSKIRHNSRTYKVEIEDIDNSKASK</sequence>
<protein>
    <submittedName>
        <fullName evidence="1">Uncharacterized protein</fullName>
    </submittedName>
</protein>
<dbReference type="EMBL" id="KV746391">
    <property type="protein sequence ID" value="OCK72815.1"/>
    <property type="molecule type" value="Genomic_DNA"/>
</dbReference>
<keyword evidence="2" id="KW-1185">Reference proteome</keyword>
<feature type="non-terminal residue" evidence="1">
    <location>
        <position position="64"/>
    </location>
</feature>
<evidence type="ECO:0000313" key="2">
    <source>
        <dbReference type="Proteomes" id="UP000250266"/>
    </source>
</evidence>
<organism evidence="1 2">
    <name type="scientific">Lepidopterella palustris CBS 459.81</name>
    <dbReference type="NCBI Taxonomy" id="1314670"/>
    <lineage>
        <taxon>Eukaryota</taxon>
        <taxon>Fungi</taxon>
        <taxon>Dikarya</taxon>
        <taxon>Ascomycota</taxon>
        <taxon>Pezizomycotina</taxon>
        <taxon>Dothideomycetes</taxon>
        <taxon>Pleosporomycetidae</taxon>
        <taxon>Mytilinidiales</taxon>
        <taxon>Argynnaceae</taxon>
        <taxon>Lepidopterella</taxon>
    </lineage>
</organism>
<evidence type="ECO:0000313" key="1">
    <source>
        <dbReference type="EMBL" id="OCK72815.1"/>
    </source>
</evidence>
<dbReference type="OrthoDB" id="3783439at2759"/>
<gene>
    <name evidence="1" type="ORF">K432DRAFT_314764</name>
</gene>
<proteinExistence type="predicted"/>